<feature type="transmembrane region" description="Helical" evidence="1">
    <location>
        <begin position="86"/>
        <end position="110"/>
    </location>
</feature>
<sequence>MSTVAAGKRPSRVEVIASALLGPVPVLTTFYLVAGIGSLFGRMWPIALFWSLTLVVAGLTMTVLAGARPLPRLADQSHLLNRLSWLGRYGTSAFLLCVSTFLGGMAGVAVPAGSAQQVADALSSLVGAVGIYAIQAAIVIFLVWLAIDVKRLGVDRRRAGFARAVTYLVGQRVAGACDHPAVTRWIIALTSPLLVSLAAATAIVSMFLQTAGSVS</sequence>
<feature type="transmembrane region" description="Helical" evidence="1">
    <location>
        <begin position="20"/>
        <end position="40"/>
    </location>
</feature>
<keyword evidence="1" id="KW-1133">Transmembrane helix</keyword>
<protein>
    <recommendedName>
        <fullName evidence="4">Integral membrane protein</fullName>
    </recommendedName>
</protein>
<dbReference type="Proteomes" id="UP000740605">
    <property type="component" value="Unassembled WGS sequence"/>
</dbReference>
<evidence type="ECO:0008006" key="4">
    <source>
        <dbReference type="Google" id="ProtNLM"/>
    </source>
</evidence>
<feature type="transmembrane region" description="Helical" evidence="1">
    <location>
        <begin position="46"/>
        <end position="65"/>
    </location>
</feature>
<evidence type="ECO:0000256" key="1">
    <source>
        <dbReference type="SAM" id="Phobius"/>
    </source>
</evidence>
<accession>A0ABS5XV80</accession>
<gene>
    <name evidence="2" type="ORF">J0P97_10085</name>
</gene>
<feature type="transmembrane region" description="Helical" evidence="1">
    <location>
        <begin position="122"/>
        <end position="147"/>
    </location>
</feature>
<keyword evidence="1" id="KW-0472">Membrane</keyword>
<reference evidence="2 3" key="1">
    <citation type="submission" date="2021-03" db="EMBL/GenBank/DDBJ databases">
        <title>Microbacterium pauli sp. nov., isolated from microfiltered milk.</title>
        <authorList>
            <person name="Bellassi P."/>
            <person name="Fontana A."/>
            <person name="Callegari M.L."/>
            <person name="Lorenzo M."/>
            <person name="Cappa F."/>
        </authorList>
    </citation>
    <scope>NUCLEOTIDE SEQUENCE [LARGE SCALE GENOMIC DNA]</scope>
    <source>
        <strain evidence="2 3">DSM 18909</strain>
    </source>
</reference>
<proteinExistence type="predicted"/>
<keyword evidence="1" id="KW-0812">Transmembrane</keyword>
<keyword evidence="3" id="KW-1185">Reference proteome</keyword>
<evidence type="ECO:0000313" key="3">
    <source>
        <dbReference type="Proteomes" id="UP000740605"/>
    </source>
</evidence>
<dbReference type="RefSeq" id="WP_215487652.1">
    <property type="nucleotide sequence ID" value="NZ_BAAAPJ010000006.1"/>
</dbReference>
<name>A0ABS5XV80_9MICO</name>
<organism evidence="2 3">
    <name type="scientific">Microbacterium flavum</name>
    <dbReference type="NCBI Taxonomy" id="415216"/>
    <lineage>
        <taxon>Bacteria</taxon>
        <taxon>Bacillati</taxon>
        <taxon>Actinomycetota</taxon>
        <taxon>Actinomycetes</taxon>
        <taxon>Micrococcales</taxon>
        <taxon>Microbacteriaceae</taxon>
        <taxon>Microbacterium</taxon>
    </lineage>
</organism>
<evidence type="ECO:0000313" key="2">
    <source>
        <dbReference type="EMBL" id="MBT8798419.1"/>
    </source>
</evidence>
<feature type="transmembrane region" description="Helical" evidence="1">
    <location>
        <begin position="185"/>
        <end position="208"/>
    </location>
</feature>
<dbReference type="EMBL" id="JAFLHG010000008">
    <property type="protein sequence ID" value="MBT8798419.1"/>
    <property type="molecule type" value="Genomic_DNA"/>
</dbReference>
<comment type="caution">
    <text evidence="2">The sequence shown here is derived from an EMBL/GenBank/DDBJ whole genome shotgun (WGS) entry which is preliminary data.</text>
</comment>